<keyword evidence="1" id="KW-0812">Transmembrane</keyword>
<feature type="transmembrane region" description="Helical" evidence="1">
    <location>
        <begin position="12"/>
        <end position="36"/>
    </location>
</feature>
<proteinExistence type="predicted"/>
<dbReference type="OrthoDB" id="3239304at2759"/>
<organism evidence="2 3">
    <name type="scientific">Rhodocollybia butyracea</name>
    <dbReference type="NCBI Taxonomy" id="206335"/>
    <lineage>
        <taxon>Eukaryota</taxon>
        <taxon>Fungi</taxon>
        <taxon>Dikarya</taxon>
        <taxon>Basidiomycota</taxon>
        <taxon>Agaricomycotina</taxon>
        <taxon>Agaricomycetes</taxon>
        <taxon>Agaricomycetidae</taxon>
        <taxon>Agaricales</taxon>
        <taxon>Marasmiineae</taxon>
        <taxon>Omphalotaceae</taxon>
        <taxon>Rhodocollybia</taxon>
    </lineage>
</organism>
<dbReference type="EMBL" id="JADNRY010000066">
    <property type="protein sequence ID" value="KAF9067956.1"/>
    <property type="molecule type" value="Genomic_DNA"/>
</dbReference>
<feature type="transmembrane region" description="Helical" evidence="1">
    <location>
        <begin position="56"/>
        <end position="74"/>
    </location>
</feature>
<protein>
    <submittedName>
        <fullName evidence="2">Uncharacterized protein</fullName>
    </submittedName>
</protein>
<dbReference type="AlphaFoldDB" id="A0A9P5PLL2"/>
<sequence length="180" mass="20516">MSISTERLSSFRYYLLFISITELLFSITLLITGIVLLHTLGEQILDVDAAALDLQIFASFFLGLSTALGISGALQRSRSLVAMFRSMTLAQLIFGLGFGIYCLAVLFEDPEDLRSAVLRHKCASMDRFSKNFCERTPTMKYITLAMFVQIWMIQLIGIYCSKMYIQDLINEEDEEMKEHH</sequence>
<name>A0A9P5PLL2_9AGAR</name>
<keyword evidence="1" id="KW-0472">Membrane</keyword>
<dbReference type="Proteomes" id="UP000772434">
    <property type="component" value="Unassembled WGS sequence"/>
</dbReference>
<gene>
    <name evidence="2" type="ORF">BDP27DRAFT_1422393</name>
</gene>
<reference evidence="2" key="1">
    <citation type="submission" date="2020-11" db="EMBL/GenBank/DDBJ databases">
        <authorList>
            <consortium name="DOE Joint Genome Institute"/>
            <person name="Ahrendt S."/>
            <person name="Riley R."/>
            <person name="Andreopoulos W."/>
            <person name="Labutti K."/>
            <person name="Pangilinan J."/>
            <person name="Ruiz-Duenas F.J."/>
            <person name="Barrasa J.M."/>
            <person name="Sanchez-Garcia M."/>
            <person name="Camarero S."/>
            <person name="Miyauchi S."/>
            <person name="Serrano A."/>
            <person name="Linde D."/>
            <person name="Babiker R."/>
            <person name="Drula E."/>
            <person name="Ayuso-Fernandez I."/>
            <person name="Pacheco R."/>
            <person name="Padilla G."/>
            <person name="Ferreira P."/>
            <person name="Barriuso J."/>
            <person name="Kellner H."/>
            <person name="Castanera R."/>
            <person name="Alfaro M."/>
            <person name="Ramirez L."/>
            <person name="Pisabarro A.G."/>
            <person name="Kuo A."/>
            <person name="Tritt A."/>
            <person name="Lipzen A."/>
            <person name="He G."/>
            <person name="Yan M."/>
            <person name="Ng V."/>
            <person name="Cullen D."/>
            <person name="Martin F."/>
            <person name="Rosso M.-N."/>
            <person name="Henrissat B."/>
            <person name="Hibbett D."/>
            <person name="Martinez A.T."/>
            <person name="Grigoriev I.V."/>
        </authorList>
    </citation>
    <scope>NUCLEOTIDE SEQUENCE</scope>
    <source>
        <strain evidence="2">AH 40177</strain>
    </source>
</reference>
<feature type="transmembrane region" description="Helical" evidence="1">
    <location>
        <begin position="141"/>
        <end position="160"/>
    </location>
</feature>
<keyword evidence="1" id="KW-1133">Transmembrane helix</keyword>
<evidence type="ECO:0000313" key="2">
    <source>
        <dbReference type="EMBL" id="KAF9067956.1"/>
    </source>
</evidence>
<evidence type="ECO:0000313" key="3">
    <source>
        <dbReference type="Proteomes" id="UP000772434"/>
    </source>
</evidence>
<accession>A0A9P5PLL2</accession>
<keyword evidence="3" id="KW-1185">Reference proteome</keyword>
<evidence type="ECO:0000256" key="1">
    <source>
        <dbReference type="SAM" id="Phobius"/>
    </source>
</evidence>
<feature type="transmembrane region" description="Helical" evidence="1">
    <location>
        <begin position="86"/>
        <end position="107"/>
    </location>
</feature>
<comment type="caution">
    <text evidence="2">The sequence shown here is derived from an EMBL/GenBank/DDBJ whole genome shotgun (WGS) entry which is preliminary data.</text>
</comment>